<proteinExistence type="predicted"/>
<dbReference type="RefSeq" id="WP_153520810.1">
    <property type="nucleotide sequence ID" value="NZ_JBEPDZ010000001.1"/>
</dbReference>
<feature type="domain" description="N-acyltransferase N-terminal" evidence="1">
    <location>
        <begin position="12"/>
        <end position="145"/>
    </location>
</feature>
<sequence>MTDTMELPVAEDLAGALLDLAVPHEDIAELLRLRGRISADTGLRRTLESAAVDLVRDMGRIGGGPELPRSEDLESTGGALARYFPVLVYVAALPAVRAYHRERAVPDGVSRRTLADLGRHMALHRRRRGTGGLPVPGWLALHFRGELYQLGRLQFQRCRLREPIGAAVRADGLPYGPGDYALGLHIPDFLGPLTPGACDRSLVRAREFFSRCYPEEPYGVAECHSWLLDPQLTRYLPEHSNIRGFQDRFRIRSDKTRVADGEPVEFVFGDRRLPLESLPRRTTLERAIVDHLRAGGHWYGGHGWFRL</sequence>
<name>A0A646KA61_STRJU</name>
<dbReference type="AlphaFoldDB" id="A0A646KA61"/>
<dbReference type="Gene3D" id="3.40.630.120">
    <property type="match status" value="1"/>
</dbReference>
<dbReference type="InterPro" id="IPR041644">
    <property type="entry name" value="GNAT_C"/>
</dbReference>
<gene>
    <name evidence="3" type="ORF">FF041_02405</name>
</gene>
<evidence type="ECO:0000259" key="2">
    <source>
        <dbReference type="Pfam" id="PF18164"/>
    </source>
</evidence>
<dbReference type="Proteomes" id="UP000419138">
    <property type="component" value="Unassembled WGS sequence"/>
</dbReference>
<evidence type="ECO:0000313" key="3">
    <source>
        <dbReference type="EMBL" id="MQS99091.1"/>
    </source>
</evidence>
<organism evidence="3 4">
    <name type="scientific">Streptomyces jumonjinensis</name>
    <dbReference type="NCBI Taxonomy" id="1945"/>
    <lineage>
        <taxon>Bacteria</taxon>
        <taxon>Bacillati</taxon>
        <taxon>Actinomycetota</taxon>
        <taxon>Actinomycetes</taxon>
        <taxon>Kitasatosporales</taxon>
        <taxon>Streptomycetaceae</taxon>
        <taxon>Streptomyces</taxon>
    </lineage>
</organism>
<reference evidence="3 4" key="1">
    <citation type="submission" date="2019-05" db="EMBL/GenBank/DDBJ databases">
        <title>Comparative genomics and metabolomics analyses of clavulanic acid producing Streptomyces species provides insight into specialized metabolism and evolution of beta-lactam biosynthetic gene clusters.</title>
        <authorList>
            <person name="Moore M.A."/>
            <person name="Cruz-Morales P."/>
            <person name="Barona Gomez F."/>
            <person name="Kapil T."/>
        </authorList>
    </citation>
    <scope>NUCLEOTIDE SEQUENCE [LARGE SCALE GENOMIC DNA]</scope>
    <source>
        <strain evidence="3 4">NRRL 5741</strain>
    </source>
</reference>
<protein>
    <submittedName>
        <fullName evidence="3">Acyltransferase</fullName>
    </submittedName>
</protein>
<accession>A0A646KA61</accession>
<comment type="caution">
    <text evidence="3">The sequence shown here is derived from an EMBL/GenBank/DDBJ whole genome shotgun (WGS) entry which is preliminary data.</text>
</comment>
<dbReference type="EMBL" id="VCLA01000021">
    <property type="protein sequence ID" value="MQS99091.1"/>
    <property type="molecule type" value="Genomic_DNA"/>
</dbReference>
<evidence type="ECO:0000313" key="4">
    <source>
        <dbReference type="Proteomes" id="UP000419138"/>
    </source>
</evidence>
<dbReference type="Pfam" id="PF18164">
    <property type="entry name" value="GNAT_C"/>
    <property type="match status" value="1"/>
</dbReference>
<dbReference type="GO" id="GO:0016746">
    <property type="term" value="F:acyltransferase activity"/>
    <property type="evidence" value="ECO:0007669"/>
    <property type="project" value="UniProtKB-KW"/>
</dbReference>
<evidence type="ECO:0000259" key="1">
    <source>
        <dbReference type="Pfam" id="PF18082"/>
    </source>
</evidence>
<feature type="domain" description="GNAT-like C-terminal" evidence="2">
    <location>
        <begin position="147"/>
        <end position="305"/>
    </location>
</feature>
<dbReference type="InterPro" id="IPR041273">
    <property type="entry name" value="NAT_N"/>
</dbReference>
<dbReference type="OrthoDB" id="3229305at2"/>
<keyword evidence="3" id="KW-0012">Acyltransferase</keyword>
<dbReference type="Pfam" id="PF18082">
    <property type="entry name" value="NAT_N"/>
    <property type="match status" value="1"/>
</dbReference>
<keyword evidence="4" id="KW-1185">Reference proteome</keyword>
<keyword evidence="3" id="KW-0808">Transferase</keyword>